<comment type="subcellular location">
    <subcellularLocation>
        <location evidence="1">Membrane</location>
        <topology evidence="1">Multi-pass membrane protein</topology>
    </subcellularLocation>
</comment>
<proteinExistence type="predicted"/>
<evidence type="ECO:0000256" key="5">
    <source>
        <dbReference type="ARBA" id="ARBA00022840"/>
    </source>
</evidence>
<feature type="domain" description="ABC transporter" evidence="8">
    <location>
        <begin position="1"/>
        <end position="220"/>
    </location>
</feature>
<dbReference type="PANTHER" id="PTHR24221:SF654">
    <property type="entry name" value="ATP-BINDING CASSETTE SUB-FAMILY B MEMBER 6"/>
    <property type="match status" value="1"/>
</dbReference>
<dbReference type="GO" id="GO:0016887">
    <property type="term" value="F:ATP hydrolysis activity"/>
    <property type="evidence" value="ECO:0007669"/>
    <property type="project" value="InterPro"/>
</dbReference>
<dbReference type="InterPro" id="IPR017871">
    <property type="entry name" value="ABC_transporter-like_CS"/>
</dbReference>
<evidence type="ECO:0000256" key="3">
    <source>
        <dbReference type="ARBA" id="ARBA00022692"/>
    </source>
</evidence>
<protein>
    <submittedName>
        <fullName evidence="9">Heterocyst differentiation ATP-binding protein HepA</fullName>
    </submittedName>
</protein>
<reference evidence="9" key="1">
    <citation type="submission" date="2019-08" db="EMBL/GenBank/DDBJ databases">
        <authorList>
            <person name="Kucharzyk K."/>
            <person name="Murdoch R.W."/>
            <person name="Higgins S."/>
            <person name="Loffler F."/>
        </authorList>
    </citation>
    <scope>NUCLEOTIDE SEQUENCE</scope>
</reference>
<organism evidence="9">
    <name type="scientific">bioreactor metagenome</name>
    <dbReference type="NCBI Taxonomy" id="1076179"/>
    <lineage>
        <taxon>unclassified sequences</taxon>
        <taxon>metagenomes</taxon>
        <taxon>ecological metagenomes</taxon>
    </lineage>
</organism>
<dbReference type="AlphaFoldDB" id="A0A645GVR5"/>
<dbReference type="Pfam" id="PF00005">
    <property type="entry name" value="ABC_tran"/>
    <property type="match status" value="1"/>
</dbReference>
<gene>
    <name evidence="9" type="primary">hepA_5</name>
    <name evidence="9" type="ORF">SDC9_177911</name>
</gene>
<dbReference type="GO" id="GO:0016020">
    <property type="term" value="C:membrane"/>
    <property type="evidence" value="ECO:0007669"/>
    <property type="project" value="UniProtKB-SubCell"/>
</dbReference>
<evidence type="ECO:0000256" key="4">
    <source>
        <dbReference type="ARBA" id="ARBA00022741"/>
    </source>
</evidence>
<dbReference type="InterPro" id="IPR003593">
    <property type="entry name" value="AAA+_ATPase"/>
</dbReference>
<dbReference type="EMBL" id="VSSQ01081553">
    <property type="protein sequence ID" value="MPN30440.1"/>
    <property type="molecule type" value="Genomic_DNA"/>
</dbReference>
<keyword evidence="6" id="KW-1133">Transmembrane helix</keyword>
<dbReference type="InterPro" id="IPR003439">
    <property type="entry name" value="ABC_transporter-like_ATP-bd"/>
</dbReference>
<dbReference type="PROSITE" id="PS00211">
    <property type="entry name" value="ABC_TRANSPORTER_1"/>
    <property type="match status" value="1"/>
</dbReference>
<evidence type="ECO:0000259" key="8">
    <source>
        <dbReference type="PROSITE" id="PS50893"/>
    </source>
</evidence>
<dbReference type="GO" id="GO:0005524">
    <property type="term" value="F:ATP binding"/>
    <property type="evidence" value="ECO:0007669"/>
    <property type="project" value="UniProtKB-KW"/>
</dbReference>
<keyword evidence="5 9" id="KW-0067">ATP-binding</keyword>
<keyword evidence="7" id="KW-0472">Membrane</keyword>
<comment type="caution">
    <text evidence="9">The sequence shown here is derived from an EMBL/GenBank/DDBJ whole genome shotgun (WGS) entry which is preliminary data.</text>
</comment>
<sequence>MLREISLEIVPGEKVALVGPTGSGKSTLADLIPRFYDPDSGTVLVDGADLRRVNLRELRKQIGIVPQESLLMKGTIAFNISYGLPELSQEQIREAADIAGILSFIESLPEGFETEVGERGVTLSGGQRQRIAIARAVVRDPRILILDEATSSLDLEVERQVQEAMNRAMKGRTSLVIAHRLSTIRNADRIVVLDGGRIVEQGRHEDLLACDGMYCRLHNLQFDRGTGQ</sequence>
<accession>A0A645GVR5</accession>
<dbReference type="PANTHER" id="PTHR24221">
    <property type="entry name" value="ATP-BINDING CASSETTE SUB-FAMILY B"/>
    <property type="match status" value="1"/>
</dbReference>
<dbReference type="InterPro" id="IPR039421">
    <property type="entry name" value="Type_1_exporter"/>
</dbReference>
<name>A0A645GVR5_9ZZZZ</name>
<keyword evidence="3" id="KW-0812">Transmembrane</keyword>
<dbReference type="PROSITE" id="PS50893">
    <property type="entry name" value="ABC_TRANSPORTER_2"/>
    <property type="match status" value="1"/>
</dbReference>
<dbReference type="GO" id="GO:0042626">
    <property type="term" value="F:ATPase-coupled transmembrane transporter activity"/>
    <property type="evidence" value="ECO:0007669"/>
    <property type="project" value="TreeGrafter"/>
</dbReference>
<dbReference type="InterPro" id="IPR027417">
    <property type="entry name" value="P-loop_NTPase"/>
</dbReference>
<evidence type="ECO:0000256" key="2">
    <source>
        <dbReference type="ARBA" id="ARBA00022448"/>
    </source>
</evidence>
<dbReference type="SUPFAM" id="SSF52540">
    <property type="entry name" value="P-loop containing nucleoside triphosphate hydrolases"/>
    <property type="match status" value="1"/>
</dbReference>
<evidence type="ECO:0000256" key="7">
    <source>
        <dbReference type="ARBA" id="ARBA00023136"/>
    </source>
</evidence>
<keyword evidence="4" id="KW-0547">Nucleotide-binding</keyword>
<keyword evidence="2" id="KW-0813">Transport</keyword>
<dbReference type="SMART" id="SM00382">
    <property type="entry name" value="AAA"/>
    <property type="match status" value="1"/>
</dbReference>
<evidence type="ECO:0000256" key="1">
    <source>
        <dbReference type="ARBA" id="ARBA00004141"/>
    </source>
</evidence>
<evidence type="ECO:0000256" key="6">
    <source>
        <dbReference type="ARBA" id="ARBA00022989"/>
    </source>
</evidence>
<dbReference type="FunFam" id="3.40.50.300:FF:000287">
    <property type="entry name" value="Multidrug ABC transporter ATP-binding protein"/>
    <property type="match status" value="1"/>
</dbReference>
<dbReference type="Gene3D" id="3.40.50.300">
    <property type="entry name" value="P-loop containing nucleotide triphosphate hydrolases"/>
    <property type="match status" value="1"/>
</dbReference>
<evidence type="ECO:0000313" key="9">
    <source>
        <dbReference type="EMBL" id="MPN30440.1"/>
    </source>
</evidence>